<comment type="caution">
    <text evidence="1">The sequence shown here is derived from an EMBL/GenBank/DDBJ whole genome shotgun (WGS) entry which is preliminary data.</text>
</comment>
<name>A0A8I0PC74_9ACTN</name>
<dbReference type="GeneID" id="86830614"/>
<reference evidence="1 2" key="1">
    <citation type="submission" date="2020-10" db="EMBL/GenBank/DDBJ databases">
        <title>Sequencing the genomes of 1000 actinobacteria strains.</title>
        <authorList>
            <person name="Klenk H.-P."/>
        </authorList>
    </citation>
    <scope>NUCLEOTIDE SEQUENCE [LARGE SCALE GENOMIC DNA]</scope>
    <source>
        <strain evidence="1 2">DSM 41803</strain>
    </source>
</reference>
<dbReference type="OrthoDB" id="4258693at2"/>
<keyword evidence="2" id="KW-1185">Reference proteome</keyword>
<gene>
    <name evidence="1" type="ORF">H4687_006085</name>
</gene>
<evidence type="ECO:0000313" key="1">
    <source>
        <dbReference type="EMBL" id="MBE1599956.1"/>
    </source>
</evidence>
<proteinExistence type="predicted"/>
<organism evidence="1 2">
    <name type="scientific">Streptomyces stelliscabiei</name>
    <dbReference type="NCBI Taxonomy" id="146820"/>
    <lineage>
        <taxon>Bacteria</taxon>
        <taxon>Bacillati</taxon>
        <taxon>Actinomycetota</taxon>
        <taxon>Actinomycetes</taxon>
        <taxon>Kitasatosporales</taxon>
        <taxon>Streptomycetaceae</taxon>
        <taxon>Streptomyces</taxon>
    </lineage>
</organism>
<dbReference type="RefSeq" id="WP_046912664.1">
    <property type="nucleotide sequence ID" value="NZ_JADBGF010000001.1"/>
</dbReference>
<evidence type="ECO:0000313" key="2">
    <source>
        <dbReference type="Proteomes" id="UP000629287"/>
    </source>
</evidence>
<dbReference type="EMBL" id="JADBGF010000001">
    <property type="protein sequence ID" value="MBE1599956.1"/>
    <property type="molecule type" value="Genomic_DNA"/>
</dbReference>
<protein>
    <submittedName>
        <fullName evidence="1">Uncharacterized protein</fullName>
    </submittedName>
</protein>
<dbReference type="AlphaFoldDB" id="A0A8I0PC74"/>
<sequence length="77" mass="8798">MTRASAPNHFGNRLIWAFLHAFLQYRLIHSAVDGPEGQWFVQISPTEQIHHLTDVEDAFDFVLDILEIIHDAQDGGQ</sequence>
<accession>A0A8I0PC74</accession>
<dbReference type="Proteomes" id="UP000629287">
    <property type="component" value="Unassembled WGS sequence"/>
</dbReference>